<dbReference type="Gene3D" id="1.20.1560.10">
    <property type="entry name" value="ABC transporter type 1, transmembrane domain"/>
    <property type="match status" value="2"/>
</dbReference>
<dbReference type="AlphaFoldDB" id="A0AA36N3U9"/>
<dbReference type="InterPro" id="IPR044726">
    <property type="entry name" value="ABCC_6TM_D2"/>
</dbReference>
<dbReference type="GO" id="GO:0140359">
    <property type="term" value="F:ABC-type transporter activity"/>
    <property type="evidence" value="ECO:0007669"/>
    <property type="project" value="InterPro"/>
</dbReference>
<dbReference type="Proteomes" id="UP001178507">
    <property type="component" value="Unassembled WGS sequence"/>
</dbReference>
<dbReference type="PANTHER" id="PTHR24223">
    <property type="entry name" value="ATP-BINDING CASSETTE SUB-FAMILY C"/>
    <property type="match status" value="1"/>
</dbReference>
<protein>
    <submittedName>
        <fullName evidence="13">Uncharacterized protein</fullName>
    </submittedName>
</protein>
<dbReference type="InterPro" id="IPR003593">
    <property type="entry name" value="AAA+_ATPase"/>
</dbReference>
<comment type="caution">
    <text evidence="13">The sequence shown here is derived from an EMBL/GenBank/DDBJ whole genome shotgun (WGS) entry which is preliminary data.</text>
</comment>
<dbReference type="Pfam" id="PF00664">
    <property type="entry name" value="ABC_membrane"/>
    <property type="match status" value="2"/>
</dbReference>
<reference evidence="13" key="1">
    <citation type="submission" date="2023-08" db="EMBL/GenBank/DDBJ databases">
        <authorList>
            <person name="Chen Y."/>
            <person name="Shah S."/>
            <person name="Dougan E. K."/>
            <person name="Thang M."/>
            <person name="Chan C."/>
        </authorList>
    </citation>
    <scope>NUCLEOTIDE SEQUENCE</scope>
</reference>
<keyword evidence="8 10" id="KW-0472">Membrane</keyword>
<dbReference type="GO" id="GO:0016887">
    <property type="term" value="F:ATP hydrolysis activity"/>
    <property type="evidence" value="ECO:0007669"/>
    <property type="project" value="InterPro"/>
</dbReference>
<name>A0AA36N3U9_9DINO</name>
<feature type="transmembrane region" description="Helical" evidence="10">
    <location>
        <begin position="701"/>
        <end position="721"/>
    </location>
</feature>
<dbReference type="CDD" id="cd18580">
    <property type="entry name" value="ABC_6TM_ABCC_D2"/>
    <property type="match status" value="1"/>
</dbReference>
<feature type="transmembrane region" description="Helical" evidence="10">
    <location>
        <begin position="84"/>
        <end position="109"/>
    </location>
</feature>
<dbReference type="InterPro" id="IPR050173">
    <property type="entry name" value="ABC_transporter_C-like"/>
</dbReference>
<evidence type="ECO:0000313" key="14">
    <source>
        <dbReference type="Proteomes" id="UP001178507"/>
    </source>
</evidence>
<feature type="transmembrane region" description="Helical" evidence="10">
    <location>
        <begin position="347"/>
        <end position="369"/>
    </location>
</feature>
<keyword evidence="2" id="KW-0813">Transport</keyword>
<keyword evidence="5" id="KW-0547">Nucleotide-binding</keyword>
<evidence type="ECO:0000256" key="7">
    <source>
        <dbReference type="ARBA" id="ARBA00022989"/>
    </source>
</evidence>
<evidence type="ECO:0000256" key="2">
    <source>
        <dbReference type="ARBA" id="ARBA00022448"/>
    </source>
</evidence>
<feature type="transmembrane region" description="Helical" evidence="10">
    <location>
        <begin position="773"/>
        <end position="794"/>
    </location>
</feature>
<evidence type="ECO:0000256" key="10">
    <source>
        <dbReference type="SAM" id="Phobius"/>
    </source>
</evidence>
<evidence type="ECO:0000256" key="3">
    <source>
        <dbReference type="ARBA" id="ARBA00022692"/>
    </source>
</evidence>
<keyword evidence="6" id="KW-0067">ATP-binding</keyword>
<evidence type="ECO:0000256" key="4">
    <source>
        <dbReference type="ARBA" id="ARBA00022737"/>
    </source>
</evidence>
<feature type="domain" description="ABC transmembrane type-1" evidence="12">
    <location>
        <begin position="728"/>
        <end position="986"/>
    </location>
</feature>
<comment type="subcellular location">
    <subcellularLocation>
        <location evidence="1">Membrane</location>
        <topology evidence="1">Multi-pass membrane protein</topology>
    </subcellularLocation>
</comment>
<dbReference type="Pfam" id="PF00005">
    <property type="entry name" value="ABC_tran"/>
    <property type="match status" value="2"/>
</dbReference>
<keyword evidence="14" id="KW-1185">Reference proteome</keyword>
<feature type="domain" description="ABC transporter" evidence="11">
    <location>
        <begin position="1022"/>
        <end position="1252"/>
    </location>
</feature>
<evidence type="ECO:0000256" key="9">
    <source>
        <dbReference type="SAM" id="MobiDB-lite"/>
    </source>
</evidence>
<feature type="compositionally biased region" description="Low complexity" evidence="9">
    <location>
        <begin position="648"/>
        <end position="661"/>
    </location>
</feature>
<sequence>MAKDDVHPIDRPWSLCRLPSLMSVAWLWPMLRAGMHHALQEDDVWHLPRQLSAARVGPQAVDLWREECTLAAARRRKPRLLRTLIRLSWVSSGLFLGVSLCCVGAYVLAPLCLRGMLHELKQTTASAQSLLPWGLGFSLSFVLISIFVGISKAQGTVAAVKMRAALQMLVFEHSQRLAVDQLGQKHNPSNLMTVDAERPHMVFAILMPHSFVLVLVLPVLLITQVGVVPAAACLLSCVGTLICSVLVGGHTVTLRRAALQESDRRLHLVEQYLDGIRVLKMNGWAEAAEERLRSVRAQELRLQRKAMMWKLVNSMLGLVAPCMVGFCMFTTYAVLGGEMTVEVVFPAMVVLRVLQIMMSLLPISFSAIAEFNTASARLRSFLAIDAWGEVEELKGPAVETVGAAEKGAAPGSVLLEEASFQRGQEGRCFRLGPLSLSLAPGELCVVCGPVGSGKSSLVMGMLGELGAPVSGRAEVCGGMALAGQEPWILSASLKKNILSFRDCEEGCYKQALHRAQLQADLAALPAGDETEIGSKGINISGGQKARVGLARALLTSKDVVFLDDVLSAVDVHVARGILRALLELKETTRIVVANTFLPLLLPHAHKVVVLGETPVVASAAEAVATSPWLREAVGTMASTELEESNPKEQPGQAPAQAEAPADVQKPQVDGSLLIAEDRNVGVLSFNAYASYFKHASTSGSWCVGALLFLVVVLLALLAESFRTLTEIWVTVWTDQEDTQSLGFWIAGFGAVTAMLCVVGLVRAAVYVRLIERIGGGSFTYMCCKVLNASVPLFFDVVPTGRILNRFSKDLEVMDTQLPEVMNEFFTCVAFVISSIVMCTLVSVYALLGLVPLCLVFAYIRRYYTASFRELQRMESISRTPLYVLFQEVLTGLVHIRAYGLQSRIREDFLAKLDANNRMFFHLHSLVPFLVFRVNFIAAAFITVMTGLVIFFGRQLDAALTGLALSASAGLIGRLHQTVKTSADVESSFTSVERLQHFHGIEQEKQAEAEAEAGADWPFVGKLVFEEVQLRYRPHLPLVLRQISFNVLGGQRVGLIGRTGSGKSTMMLALLRLVELSGGRILLDGKDLAQVPLKLLRGHAVAIIPQDPFLFAGTLQENLDPFGRYSEREQLEALRLAGLDVEEGLSAPVRSRGSNFSVGQRQLLCFARAMLRKSRVVLLDEATANIDALTDEKLQQTLRTCFQGSTLLVIAHRLSTVADSDLLVCLDHGSAVEVGSPQELRSANGLVAKMFTDAGEPAAEPADTMLSV</sequence>
<evidence type="ECO:0000256" key="5">
    <source>
        <dbReference type="ARBA" id="ARBA00022741"/>
    </source>
</evidence>
<evidence type="ECO:0000256" key="8">
    <source>
        <dbReference type="ARBA" id="ARBA00023136"/>
    </source>
</evidence>
<keyword evidence="7 10" id="KW-1133">Transmembrane helix</keyword>
<dbReference type="SUPFAM" id="SSF52540">
    <property type="entry name" value="P-loop containing nucleoside triphosphate hydrolases"/>
    <property type="match status" value="2"/>
</dbReference>
<dbReference type="InterPro" id="IPR017871">
    <property type="entry name" value="ABC_transporter-like_CS"/>
</dbReference>
<accession>A0AA36N3U9</accession>
<feature type="transmembrane region" description="Helical" evidence="10">
    <location>
        <begin position="828"/>
        <end position="859"/>
    </location>
</feature>
<dbReference type="GO" id="GO:0005524">
    <property type="term" value="F:ATP binding"/>
    <property type="evidence" value="ECO:0007669"/>
    <property type="project" value="UniProtKB-KW"/>
</dbReference>
<feature type="transmembrane region" description="Helical" evidence="10">
    <location>
        <begin position="129"/>
        <end position="150"/>
    </location>
</feature>
<gene>
    <name evidence="13" type="ORF">EVOR1521_LOCUS15197</name>
</gene>
<evidence type="ECO:0000256" key="1">
    <source>
        <dbReference type="ARBA" id="ARBA00004141"/>
    </source>
</evidence>
<dbReference type="Gene3D" id="3.40.50.300">
    <property type="entry name" value="P-loop containing nucleotide triphosphate hydrolases"/>
    <property type="match status" value="2"/>
</dbReference>
<dbReference type="PROSITE" id="PS00211">
    <property type="entry name" value="ABC_TRANSPORTER_1"/>
    <property type="match status" value="2"/>
</dbReference>
<evidence type="ECO:0000259" key="11">
    <source>
        <dbReference type="PROSITE" id="PS50893"/>
    </source>
</evidence>
<dbReference type="InterPro" id="IPR036640">
    <property type="entry name" value="ABC1_TM_sf"/>
</dbReference>
<feature type="transmembrane region" description="Helical" evidence="10">
    <location>
        <begin position="227"/>
        <end position="247"/>
    </location>
</feature>
<dbReference type="PROSITE" id="PS50893">
    <property type="entry name" value="ABC_TRANSPORTER_2"/>
    <property type="match status" value="2"/>
</dbReference>
<feature type="transmembrane region" description="Helical" evidence="10">
    <location>
        <begin position="741"/>
        <end position="761"/>
    </location>
</feature>
<dbReference type="SMART" id="SM00382">
    <property type="entry name" value="AAA"/>
    <property type="match status" value="2"/>
</dbReference>
<feature type="transmembrane region" description="Helical" evidence="10">
    <location>
        <begin position="311"/>
        <end position="335"/>
    </location>
</feature>
<feature type="transmembrane region" description="Helical" evidence="10">
    <location>
        <begin position="918"/>
        <end position="951"/>
    </location>
</feature>
<feature type="domain" description="ABC transmembrane type-1" evidence="12">
    <location>
        <begin position="94"/>
        <end position="370"/>
    </location>
</feature>
<proteinExistence type="predicted"/>
<feature type="transmembrane region" description="Helical" evidence="10">
    <location>
        <begin position="201"/>
        <end position="221"/>
    </location>
</feature>
<dbReference type="InterPro" id="IPR003439">
    <property type="entry name" value="ABC_transporter-like_ATP-bd"/>
</dbReference>
<dbReference type="EMBL" id="CAUJNA010001902">
    <property type="protein sequence ID" value="CAJ1389615.1"/>
    <property type="molecule type" value="Genomic_DNA"/>
</dbReference>
<dbReference type="GO" id="GO:0016020">
    <property type="term" value="C:membrane"/>
    <property type="evidence" value="ECO:0007669"/>
    <property type="project" value="UniProtKB-SubCell"/>
</dbReference>
<evidence type="ECO:0000313" key="13">
    <source>
        <dbReference type="EMBL" id="CAJ1389615.1"/>
    </source>
</evidence>
<dbReference type="CDD" id="cd03244">
    <property type="entry name" value="ABCC_MRP_domain2"/>
    <property type="match status" value="1"/>
</dbReference>
<feature type="region of interest" description="Disordered" evidence="9">
    <location>
        <begin position="637"/>
        <end position="664"/>
    </location>
</feature>
<dbReference type="PROSITE" id="PS50929">
    <property type="entry name" value="ABC_TM1F"/>
    <property type="match status" value="2"/>
</dbReference>
<evidence type="ECO:0000256" key="6">
    <source>
        <dbReference type="ARBA" id="ARBA00022840"/>
    </source>
</evidence>
<keyword evidence="4" id="KW-0677">Repeat</keyword>
<evidence type="ECO:0000259" key="12">
    <source>
        <dbReference type="PROSITE" id="PS50929"/>
    </source>
</evidence>
<dbReference type="FunFam" id="1.20.1560.10:FF:000013">
    <property type="entry name" value="ABC transporter C family member 2"/>
    <property type="match status" value="1"/>
</dbReference>
<dbReference type="SUPFAM" id="SSF90123">
    <property type="entry name" value="ABC transporter transmembrane region"/>
    <property type="match status" value="2"/>
</dbReference>
<dbReference type="InterPro" id="IPR011527">
    <property type="entry name" value="ABC1_TM_dom"/>
</dbReference>
<feature type="domain" description="ABC transporter" evidence="11">
    <location>
        <begin position="413"/>
        <end position="636"/>
    </location>
</feature>
<dbReference type="FunFam" id="3.40.50.300:FF:000630">
    <property type="entry name" value="ATP-binding cassette (ABC) transporter, putative"/>
    <property type="match status" value="1"/>
</dbReference>
<dbReference type="PANTHER" id="PTHR24223:SF415">
    <property type="entry name" value="FI20190P1"/>
    <property type="match status" value="1"/>
</dbReference>
<organism evidence="13 14">
    <name type="scientific">Effrenium voratum</name>
    <dbReference type="NCBI Taxonomy" id="2562239"/>
    <lineage>
        <taxon>Eukaryota</taxon>
        <taxon>Sar</taxon>
        <taxon>Alveolata</taxon>
        <taxon>Dinophyceae</taxon>
        <taxon>Suessiales</taxon>
        <taxon>Symbiodiniaceae</taxon>
        <taxon>Effrenium</taxon>
    </lineage>
</organism>
<dbReference type="InterPro" id="IPR027417">
    <property type="entry name" value="P-loop_NTPase"/>
</dbReference>
<keyword evidence="3 10" id="KW-0812">Transmembrane</keyword>